<proteinExistence type="predicted"/>
<dbReference type="EMBL" id="CM042014">
    <property type="protein sequence ID" value="KAI3722759.1"/>
    <property type="molecule type" value="Genomic_DNA"/>
</dbReference>
<protein>
    <submittedName>
        <fullName evidence="1">Uncharacterized protein</fullName>
    </submittedName>
</protein>
<keyword evidence="2" id="KW-1185">Reference proteome</keyword>
<dbReference type="Proteomes" id="UP001055811">
    <property type="component" value="Linkage Group LG06"/>
</dbReference>
<sequence length="68" mass="7770">MGIVGESPRSFCTVVPCRGKLIRPDSANSYHVDDDMSRYLWDLLSCTWIKFSRHTAYRLPIRLGGKPV</sequence>
<evidence type="ECO:0000313" key="2">
    <source>
        <dbReference type="Proteomes" id="UP001055811"/>
    </source>
</evidence>
<evidence type="ECO:0000313" key="1">
    <source>
        <dbReference type="EMBL" id="KAI3722759.1"/>
    </source>
</evidence>
<reference evidence="2" key="1">
    <citation type="journal article" date="2022" name="Mol. Ecol. Resour.">
        <title>The genomes of chicory, endive, great burdock and yacon provide insights into Asteraceae palaeo-polyploidization history and plant inulin production.</title>
        <authorList>
            <person name="Fan W."/>
            <person name="Wang S."/>
            <person name="Wang H."/>
            <person name="Wang A."/>
            <person name="Jiang F."/>
            <person name="Liu H."/>
            <person name="Zhao H."/>
            <person name="Xu D."/>
            <person name="Zhang Y."/>
        </authorList>
    </citation>
    <scope>NUCLEOTIDE SEQUENCE [LARGE SCALE GENOMIC DNA]</scope>
    <source>
        <strain evidence="2">cv. Punajuju</strain>
    </source>
</reference>
<comment type="caution">
    <text evidence="1">The sequence shown here is derived from an EMBL/GenBank/DDBJ whole genome shotgun (WGS) entry which is preliminary data.</text>
</comment>
<accession>A0ACB9BL94</accession>
<name>A0ACB9BL94_CICIN</name>
<organism evidence="1 2">
    <name type="scientific">Cichorium intybus</name>
    <name type="common">Chicory</name>
    <dbReference type="NCBI Taxonomy" id="13427"/>
    <lineage>
        <taxon>Eukaryota</taxon>
        <taxon>Viridiplantae</taxon>
        <taxon>Streptophyta</taxon>
        <taxon>Embryophyta</taxon>
        <taxon>Tracheophyta</taxon>
        <taxon>Spermatophyta</taxon>
        <taxon>Magnoliopsida</taxon>
        <taxon>eudicotyledons</taxon>
        <taxon>Gunneridae</taxon>
        <taxon>Pentapetalae</taxon>
        <taxon>asterids</taxon>
        <taxon>campanulids</taxon>
        <taxon>Asterales</taxon>
        <taxon>Asteraceae</taxon>
        <taxon>Cichorioideae</taxon>
        <taxon>Cichorieae</taxon>
        <taxon>Cichoriinae</taxon>
        <taxon>Cichorium</taxon>
    </lineage>
</organism>
<gene>
    <name evidence="1" type="ORF">L2E82_33836</name>
</gene>
<reference evidence="1 2" key="2">
    <citation type="journal article" date="2022" name="Mol. Ecol. Resour.">
        <title>The genomes of chicory, endive, great burdock and yacon provide insights into Asteraceae paleo-polyploidization history and plant inulin production.</title>
        <authorList>
            <person name="Fan W."/>
            <person name="Wang S."/>
            <person name="Wang H."/>
            <person name="Wang A."/>
            <person name="Jiang F."/>
            <person name="Liu H."/>
            <person name="Zhao H."/>
            <person name="Xu D."/>
            <person name="Zhang Y."/>
        </authorList>
    </citation>
    <scope>NUCLEOTIDE SEQUENCE [LARGE SCALE GENOMIC DNA]</scope>
    <source>
        <strain evidence="2">cv. Punajuju</strain>
        <tissue evidence="1">Leaves</tissue>
    </source>
</reference>